<evidence type="ECO:0000313" key="4">
    <source>
        <dbReference type="EMBL" id="PMD27130.1"/>
    </source>
</evidence>
<dbReference type="AlphaFoldDB" id="A0A2J6QLJ6"/>
<dbReference type="OrthoDB" id="194358at2759"/>
<name>A0A2J6QLJ6_9HELO</name>
<dbReference type="Proteomes" id="UP000235672">
    <property type="component" value="Unassembled WGS sequence"/>
</dbReference>
<feature type="repeat" description="ANK" evidence="3">
    <location>
        <begin position="685"/>
        <end position="717"/>
    </location>
</feature>
<dbReference type="InterPro" id="IPR002110">
    <property type="entry name" value="Ankyrin_rpt"/>
</dbReference>
<evidence type="ECO:0000256" key="3">
    <source>
        <dbReference type="PROSITE-ProRule" id="PRU00023"/>
    </source>
</evidence>
<dbReference type="SUPFAM" id="SSF48403">
    <property type="entry name" value="Ankyrin repeat"/>
    <property type="match status" value="1"/>
</dbReference>
<organism evidence="4 5">
    <name type="scientific">Hyaloscypha hepaticicola</name>
    <dbReference type="NCBI Taxonomy" id="2082293"/>
    <lineage>
        <taxon>Eukaryota</taxon>
        <taxon>Fungi</taxon>
        <taxon>Dikarya</taxon>
        <taxon>Ascomycota</taxon>
        <taxon>Pezizomycotina</taxon>
        <taxon>Leotiomycetes</taxon>
        <taxon>Helotiales</taxon>
        <taxon>Hyaloscyphaceae</taxon>
        <taxon>Hyaloscypha</taxon>
    </lineage>
</organism>
<sequence length="781" mass="88331">MPRKYKRYKWKSYIQQMHDLYMAGEYITTICKEIQNPKGRFTPCPRAVNAKFNSMGYPTDHFQRARFRQEHAGSKMPITTSSTSMNPQGPTIHPTIPINYTSGNLGSGSVEMDIDNGGGRLYLSENFANAGSVSEQTVINQQHGRLYALPNFSPMPVDPVLHSDHQMEYDALSEPIINLHSTIHAFSDPAANPSRVLQMEPDVDRNRERHDTPSRINFGFHEHSASIAFHERFKHWEASPQIRSISTRHSLNIMPESSLQNSCGNSTARKYTPRYLEIPHPASRHDSGYGDSRPPTLSVCDEEYIELDPNSLTEFGGLNRTLCYHLHEQHRYGALRSQSQEEVGLKTCSWCLHTDFHNWSWSASGLQLETFKTELQRIKSELQRQITSDGAGSSYLLSLDSANNSSLHYAASGGANFEHIDLLVQLGINPFQLNTTGQLFLHCWRPQFKSSMHLFDQNLSSALFKDIHHLLKVLPPEAFRWRDDNGNTFLESITSVVEDEATKRRVLELFQGKFHGQTITCSTSNFSESHALLISDYISPGIFDTTSHFIQHPSYGPQFTPNQKQQERAWTIIGLATSGQPLYVDPETGDNPWHALSRLSVDVLPRDELLRKIQLFLSLGIDLNLPNKEGEYPLVAFIRGRPSLKRTDDETGAQRSKYLEFLIWKDPHALGRVPNLINVNIRDKYGASALYYAALLGQPECVKSLIERGANVNARLDGPQPISILQAAYNARDAAIAENDLIKIDRFKNVIDHLEDQGAVLAPTITQERQRRSKSLMRLPT</sequence>
<protein>
    <submittedName>
        <fullName evidence="4">Uncharacterized protein</fullName>
    </submittedName>
</protein>
<proteinExistence type="predicted"/>
<reference evidence="4 5" key="1">
    <citation type="submission" date="2016-05" db="EMBL/GenBank/DDBJ databases">
        <title>A degradative enzymes factory behind the ericoid mycorrhizal symbiosis.</title>
        <authorList>
            <consortium name="DOE Joint Genome Institute"/>
            <person name="Martino E."/>
            <person name="Morin E."/>
            <person name="Grelet G."/>
            <person name="Kuo A."/>
            <person name="Kohler A."/>
            <person name="Daghino S."/>
            <person name="Barry K."/>
            <person name="Choi C."/>
            <person name="Cichocki N."/>
            <person name="Clum A."/>
            <person name="Copeland A."/>
            <person name="Hainaut M."/>
            <person name="Haridas S."/>
            <person name="Labutti K."/>
            <person name="Lindquist E."/>
            <person name="Lipzen A."/>
            <person name="Khouja H.-R."/>
            <person name="Murat C."/>
            <person name="Ohm R."/>
            <person name="Olson A."/>
            <person name="Spatafora J."/>
            <person name="Veneault-Fourrey C."/>
            <person name="Henrissat B."/>
            <person name="Grigoriev I."/>
            <person name="Martin F."/>
            <person name="Perotto S."/>
        </authorList>
    </citation>
    <scope>NUCLEOTIDE SEQUENCE [LARGE SCALE GENOMIC DNA]</scope>
    <source>
        <strain evidence="4 5">UAMH 7357</strain>
    </source>
</reference>
<dbReference type="PROSITE" id="PS50297">
    <property type="entry name" value="ANK_REP_REGION"/>
    <property type="match status" value="1"/>
</dbReference>
<dbReference type="PANTHER" id="PTHR24134:SF9">
    <property type="entry name" value="ANKYRIN REPEAT AND SOCS BOX PROTEIN 8"/>
    <property type="match status" value="1"/>
</dbReference>
<dbReference type="EMBL" id="KZ613466">
    <property type="protein sequence ID" value="PMD27130.1"/>
    <property type="molecule type" value="Genomic_DNA"/>
</dbReference>
<dbReference type="PROSITE" id="PS50088">
    <property type="entry name" value="ANK_REPEAT"/>
    <property type="match status" value="1"/>
</dbReference>
<dbReference type="InterPro" id="IPR036770">
    <property type="entry name" value="Ankyrin_rpt-contain_sf"/>
</dbReference>
<evidence type="ECO:0000313" key="5">
    <source>
        <dbReference type="Proteomes" id="UP000235672"/>
    </source>
</evidence>
<keyword evidence="2 3" id="KW-0040">ANK repeat</keyword>
<accession>A0A2J6QLJ6</accession>
<dbReference type="PANTHER" id="PTHR24134">
    <property type="entry name" value="ANKYRIN REPEAT-CONTAINING PROTEIN DDB_G0279043"/>
    <property type="match status" value="1"/>
</dbReference>
<keyword evidence="1" id="KW-0677">Repeat</keyword>
<evidence type="ECO:0000256" key="2">
    <source>
        <dbReference type="ARBA" id="ARBA00023043"/>
    </source>
</evidence>
<keyword evidence="5" id="KW-1185">Reference proteome</keyword>
<dbReference type="Pfam" id="PF00023">
    <property type="entry name" value="Ank"/>
    <property type="match status" value="1"/>
</dbReference>
<gene>
    <name evidence="4" type="ORF">NA56DRAFT_225612</name>
</gene>
<dbReference type="Gene3D" id="1.25.40.20">
    <property type="entry name" value="Ankyrin repeat-containing domain"/>
    <property type="match status" value="2"/>
</dbReference>
<evidence type="ECO:0000256" key="1">
    <source>
        <dbReference type="ARBA" id="ARBA00022737"/>
    </source>
</evidence>
<dbReference type="SMART" id="SM00248">
    <property type="entry name" value="ANK"/>
    <property type="match status" value="2"/>
</dbReference>